<comment type="similarity">
    <text evidence="3">Belongs to the class-I pyridoxal-phosphate-dependent aminotransferase family.</text>
</comment>
<keyword evidence="3 5" id="KW-0032">Aminotransferase</keyword>
<comment type="cofactor">
    <cofactor evidence="1 3">
        <name>pyridoxal 5'-phosphate</name>
        <dbReference type="ChEBI" id="CHEBI:597326"/>
    </cofactor>
</comment>
<dbReference type="EMBL" id="JAWDIQ010000001">
    <property type="protein sequence ID" value="MDY0407687.1"/>
    <property type="molecule type" value="Genomic_DNA"/>
</dbReference>
<evidence type="ECO:0000259" key="4">
    <source>
        <dbReference type="Pfam" id="PF00155"/>
    </source>
</evidence>
<dbReference type="SUPFAM" id="SSF53383">
    <property type="entry name" value="PLP-dependent transferases"/>
    <property type="match status" value="1"/>
</dbReference>
<comment type="caution">
    <text evidence="5">The sequence shown here is derived from an EMBL/GenBank/DDBJ whole genome shotgun (WGS) entry which is preliminary data.</text>
</comment>
<dbReference type="InterPro" id="IPR004839">
    <property type="entry name" value="Aminotransferase_I/II_large"/>
</dbReference>
<keyword evidence="6" id="KW-1185">Reference proteome</keyword>
<dbReference type="CDD" id="cd00609">
    <property type="entry name" value="AAT_like"/>
    <property type="match status" value="1"/>
</dbReference>
<sequence length="313" mass="35922">MSWPLHGSNPQYIYQFLQLPKQEKIIDFSVNINPFGPPPVIRKKWPEWHAAIADYPDPYGKDLVGMVVEKEQLPSSSILLGNGGAELIALVARFFAGKRVLLIQPTFSEYERMCHAYGCEMTNFTLTEGDWRLSVAEVEPLLKTHDVMFLCNPNNPTGILYSEAELINLIKACEKHQCYLVVDEAFYDFVEKPVTIAPRCETHPHLMVIRSLTKMYAIAGLRLGYMLADTRVIEQLKGYQAHWNMNALALLAGQECLKAHEYVTYTKNDITTERNRVTGELSKMGYIISDSEVNFYLLRIQNEMTSYHFFVFY</sequence>
<dbReference type="RefSeq" id="WP_320378480.1">
    <property type="nucleotide sequence ID" value="NZ_JAWDIQ010000001.1"/>
</dbReference>
<dbReference type="PANTHER" id="PTHR42885:SF1">
    <property type="entry name" value="THREONINE-PHOSPHATE DECARBOXYLASE"/>
    <property type="match status" value="1"/>
</dbReference>
<dbReference type="Gene3D" id="3.90.1150.10">
    <property type="entry name" value="Aspartate Aminotransferase, domain 1"/>
    <property type="match status" value="1"/>
</dbReference>
<dbReference type="InterPro" id="IPR015422">
    <property type="entry name" value="PyrdxlP-dep_Trfase_small"/>
</dbReference>
<accession>A0ABU5CMT8</accession>
<dbReference type="InterPro" id="IPR015424">
    <property type="entry name" value="PyrdxlP-dep_Trfase"/>
</dbReference>
<evidence type="ECO:0000313" key="5">
    <source>
        <dbReference type="EMBL" id="MDY0407687.1"/>
    </source>
</evidence>
<dbReference type="InterPro" id="IPR015421">
    <property type="entry name" value="PyrdxlP-dep_Trfase_major"/>
</dbReference>
<evidence type="ECO:0000256" key="1">
    <source>
        <dbReference type="ARBA" id="ARBA00001933"/>
    </source>
</evidence>
<name>A0ABU5CMT8_9BACI</name>
<dbReference type="PROSITE" id="PS00105">
    <property type="entry name" value="AA_TRANSFER_CLASS_1"/>
    <property type="match status" value="1"/>
</dbReference>
<reference evidence="5 6" key="1">
    <citation type="submission" date="2023-10" db="EMBL/GenBank/DDBJ databases">
        <title>Virgibacillus soli CC-YMP-6 genome.</title>
        <authorList>
            <person name="Miliotis G."/>
            <person name="Sengupta P."/>
            <person name="Hameed A."/>
            <person name="Chuvochina M."/>
            <person name="Mcdonagh F."/>
            <person name="Simpson A.C."/>
            <person name="Singh N.K."/>
            <person name="Rekha P.D."/>
            <person name="Raman K."/>
            <person name="Hugenholtz P."/>
            <person name="Venkateswaran K."/>
        </authorList>
    </citation>
    <scope>NUCLEOTIDE SEQUENCE [LARGE SCALE GENOMIC DNA]</scope>
    <source>
        <strain evidence="5 6">CC-YMP-6</strain>
    </source>
</reference>
<organism evidence="5 6">
    <name type="scientific">Paracerasibacillus soli</name>
    <dbReference type="NCBI Taxonomy" id="480284"/>
    <lineage>
        <taxon>Bacteria</taxon>
        <taxon>Bacillati</taxon>
        <taxon>Bacillota</taxon>
        <taxon>Bacilli</taxon>
        <taxon>Bacillales</taxon>
        <taxon>Bacillaceae</taxon>
        <taxon>Paracerasibacillus</taxon>
    </lineage>
</organism>
<gene>
    <name evidence="5" type="ORF">RWD45_02530</name>
</gene>
<dbReference type="Gene3D" id="3.40.640.10">
    <property type="entry name" value="Type I PLP-dependent aspartate aminotransferase-like (Major domain)"/>
    <property type="match status" value="1"/>
</dbReference>
<evidence type="ECO:0000256" key="2">
    <source>
        <dbReference type="ARBA" id="ARBA00022898"/>
    </source>
</evidence>
<dbReference type="Pfam" id="PF00155">
    <property type="entry name" value="Aminotran_1_2"/>
    <property type="match status" value="1"/>
</dbReference>
<evidence type="ECO:0000313" key="6">
    <source>
        <dbReference type="Proteomes" id="UP001275315"/>
    </source>
</evidence>
<evidence type="ECO:0000256" key="3">
    <source>
        <dbReference type="RuleBase" id="RU000481"/>
    </source>
</evidence>
<dbReference type="GO" id="GO:0008483">
    <property type="term" value="F:transaminase activity"/>
    <property type="evidence" value="ECO:0007669"/>
    <property type="project" value="UniProtKB-KW"/>
</dbReference>
<protein>
    <recommendedName>
        <fullName evidence="3">Aminotransferase</fullName>
        <ecNumber evidence="3">2.6.1.-</ecNumber>
    </recommendedName>
</protein>
<proteinExistence type="inferred from homology"/>
<keyword evidence="2" id="KW-0663">Pyridoxal phosphate</keyword>
<dbReference type="Proteomes" id="UP001275315">
    <property type="component" value="Unassembled WGS sequence"/>
</dbReference>
<dbReference type="EC" id="2.6.1.-" evidence="3"/>
<keyword evidence="3" id="KW-0808">Transferase</keyword>
<dbReference type="PANTHER" id="PTHR42885">
    <property type="entry name" value="HISTIDINOL-PHOSPHATE AMINOTRANSFERASE-RELATED"/>
    <property type="match status" value="1"/>
</dbReference>
<dbReference type="InterPro" id="IPR004838">
    <property type="entry name" value="NHTrfase_class1_PyrdxlP-BS"/>
</dbReference>
<feature type="domain" description="Aminotransferase class I/classII large" evidence="4">
    <location>
        <begin position="24"/>
        <end position="299"/>
    </location>
</feature>